<accession>A0A9W6RK82</accession>
<evidence type="ECO:0000313" key="2">
    <source>
        <dbReference type="Proteomes" id="UP001165135"/>
    </source>
</evidence>
<proteinExistence type="predicted"/>
<dbReference type="Proteomes" id="UP001165135">
    <property type="component" value="Unassembled WGS sequence"/>
</dbReference>
<reference evidence="1" key="1">
    <citation type="submission" date="2023-03" db="EMBL/GenBank/DDBJ databases">
        <title>Actinoallomurus iriomotensis NBRC 103681.</title>
        <authorList>
            <person name="Ichikawa N."/>
            <person name="Sato H."/>
            <person name="Tonouchi N."/>
        </authorList>
    </citation>
    <scope>NUCLEOTIDE SEQUENCE</scope>
    <source>
        <strain evidence="1">NBRC 103681</strain>
    </source>
</reference>
<sequence>MTQELPDDIRDILKEWTSKGVMKFRWPADDTDAIALAAAAWGGIEGTSPAQAEKLIGDLKEAADNGKQRYGVKTLKKVNEGPAIDSCLDFWKTPERNIDEIKASLKKIGIAFKIVASTIAAYRGLAYTRLIPLQQDLAENEKWAWLVSDWFFSDKNAEIDRRARAMVTEFDQKMQKTYDSTVAGNFADFNKVMGQLTELYSKMIASDESLDEMQKFITYVGS</sequence>
<comment type="caution">
    <text evidence="1">The sequence shown here is derived from an EMBL/GenBank/DDBJ whole genome shotgun (WGS) entry which is preliminary data.</text>
</comment>
<organism evidence="1 2">
    <name type="scientific">Actinoallomurus iriomotensis</name>
    <dbReference type="NCBI Taxonomy" id="478107"/>
    <lineage>
        <taxon>Bacteria</taxon>
        <taxon>Bacillati</taxon>
        <taxon>Actinomycetota</taxon>
        <taxon>Actinomycetes</taxon>
        <taxon>Streptosporangiales</taxon>
        <taxon>Thermomonosporaceae</taxon>
        <taxon>Actinoallomurus</taxon>
    </lineage>
</organism>
<name>A0A9W6RK82_9ACTN</name>
<dbReference type="AlphaFoldDB" id="A0A9W6RK82"/>
<dbReference type="EMBL" id="BSTJ01000006">
    <property type="protein sequence ID" value="GLY77039.1"/>
    <property type="molecule type" value="Genomic_DNA"/>
</dbReference>
<gene>
    <name evidence="1" type="ORF">Airi01_053060</name>
</gene>
<protein>
    <submittedName>
        <fullName evidence="1">Uncharacterized protein</fullName>
    </submittedName>
</protein>
<dbReference type="RefSeq" id="WP_285625999.1">
    <property type="nucleotide sequence ID" value="NZ_BSTJ01000006.1"/>
</dbReference>
<evidence type="ECO:0000313" key="1">
    <source>
        <dbReference type="EMBL" id="GLY77039.1"/>
    </source>
</evidence>